<proteinExistence type="predicted"/>
<feature type="transmembrane region" description="Helical" evidence="1">
    <location>
        <begin position="45"/>
        <end position="65"/>
    </location>
</feature>
<organism evidence="2 3">
    <name type="scientific">Aquibium pacificus</name>
    <dbReference type="NCBI Taxonomy" id="3153579"/>
    <lineage>
        <taxon>Bacteria</taxon>
        <taxon>Pseudomonadati</taxon>
        <taxon>Pseudomonadota</taxon>
        <taxon>Alphaproteobacteria</taxon>
        <taxon>Hyphomicrobiales</taxon>
        <taxon>Phyllobacteriaceae</taxon>
        <taxon>Aquibium</taxon>
    </lineage>
</organism>
<reference evidence="2 3" key="1">
    <citation type="submission" date="2024-05" db="EMBL/GenBank/DDBJ databases">
        <authorList>
            <person name="Jiang F."/>
        </authorList>
    </citation>
    <scope>NUCLEOTIDE SEQUENCE [LARGE SCALE GENOMIC DNA]</scope>
    <source>
        <strain evidence="2 3">LZ166</strain>
    </source>
</reference>
<sequence>MSRYYKQMQHGDNEAARALRERLAREELGDAGYEKSLTRADNRSVRLGIVFLILVAVVVFGVAWLGY</sequence>
<keyword evidence="1" id="KW-0812">Transmembrane</keyword>
<protein>
    <submittedName>
        <fullName evidence="2">Uncharacterized protein</fullName>
    </submittedName>
</protein>
<gene>
    <name evidence="2" type="ORF">ABGN05_04110</name>
</gene>
<evidence type="ECO:0000256" key="1">
    <source>
        <dbReference type="SAM" id="Phobius"/>
    </source>
</evidence>
<dbReference type="EMBL" id="JBDPGJ010000001">
    <property type="protein sequence ID" value="MEX0404845.1"/>
    <property type="molecule type" value="Genomic_DNA"/>
</dbReference>
<comment type="caution">
    <text evidence="2">The sequence shown here is derived from an EMBL/GenBank/DDBJ whole genome shotgun (WGS) entry which is preliminary data.</text>
</comment>
<evidence type="ECO:0000313" key="3">
    <source>
        <dbReference type="Proteomes" id="UP001556692"/>
    </source>
</evidence>
<keyword evidence="1" id="KW-1133">Transmembrane helix</keyword>
<dbReference type="RefSeq" id="WP_367952711.1">
    <property type="nucleotide sequence ID" value="NZ_JBDPGJ010000001.1"/>
</dbReference>
<dbReference type="Proteomes" id="UP001556692">
    <property type="component" value="Unassembled WGS sequence"/>
</dbReference>
<name>A0ABV3SEV1_9HYPH</name>
<evidence type="ECO:0000313" key="2">
    <source>
        <dbReference type="EMBL" id="MEX0404845.1"/>
    </source>
</evidence>
<keyword evidence="1" id="KW-0472">Membrane</keyword>
<keyword evidence="3" id="KW-1185">Reference proteome</keyword>
<accession>A0ABV3SEV1</accession>